<dbReference type="InterPro" id="IPR027065">
    <property type="entry name" value="Lon_Prtase"/>
</dbReference>
<comment type="caution">
    <text evidence="4">The sequence shown here is derived from an EMBL/GenBank/DDBJ whole genome shotgun (WGS) entry which is preliminary data.</text>
</comment>
<dbReference type="GO" id="GO:0016020">
    <property type="term" value="C:membrane"/>
    <property type="evidence" value="ECO:0007669"/>
    <property type="project" value="UniProtKB-SubCell"/>
</dbReference>
<accession>A0A7C2Z9X2</accession>
<feature type="transmembrane region" description="Helical" evidence="2">
    <location>
        <begin position="646"/>
        <end position="667"/>
    </location>
</feature>
<dbReference type="InterPro" id="IPR014721">
    <property type="entry name" value="Ribsml_uS5_D2-typ_fold_subgr"/>
</dbReference>
<protein>
    <recommendedName>
        <fullName evidence="3">Lon proteolytic domain-containing protein</fullName>
    </recommendedName>
</protein>
<dbReference type="AlphaFoldDB" id="A0A7C2Z9X2"/>
<sequence>MMARLAMSMVITVFIVLATLFNSGFVYSTGIQLDETRHTIVVAVSQLSNGSYAGVSADLYVRVTCPGSGHVYVETLPLSQIDLQAATRVAAIVASSVAGISFGSCDFYASIRADTPIIGGPSASAVTAVAFATAILRLPMNGSVVMTGMIMPDGSIGPVGGLKYKLEAAYERGAKIFLVPYGQTVDYVYRIVEERTGSWVIRRQERVPVNLVDYGKQLGVTVIPITNVYEALEIFTDGLYKPSYNASLVSKNIDRIYSELAPVLQNWIADLKDEIDRAQNESTEIEDEVLANIKQTYGYYTYIQVSEYLDNLKDLISDLIDRSRYMENTGSLYSAASGYFQALVNAYTRLYIINAFRNSTFVEKRATELREEANEWVNKIHSETGEVMNMSRFTIMISVLDRIYESLIYLNQSLSSSDVIMAASYLAYADARLYTAKLWSKLVYDQPGISSFSISAEAVKSMAMYIEILAQNIYAYILSLAETSGLQPPDELNDAIQRYSLAHTLSEDLDKLALGISSVSYMYLALVSMFQNSLDAATYTLNKTVYLNLGFLGNMLPIDVVLYLEFAKNIEEAESQVLALAKLSMMVATHKALLYLSSESNIPSSTTTPATAENLVKTVTSTITVTTMPEDITFNTYPEDITFNTYVALFVFTFLVLIALVSLMSVARRLKEV</sequence>
<dbReference type="Gene3D" id="3.30.230.10">
    <property type="match status" value="1"/>
</dbReference>
<feature type="domain" description="Lon proteolytic" evidence="3">
    <location>
        <begin position="120"/>
        <end position="182"/>
    </location>
</feature>
<dbReference type="GO" id="GO:0004252">
    <property type="term" value="F:serine-type endopeptidase activity"/>
    <property type="evidence" value="ECO:0007669"/>
    <property type="project" value="InterPro"/>
</dbReference>
<dbReference type="InterPro" id="IPR008269">
    <property type="entry name" value="Lon_proteolytic"/>
</dbReference>
<keyword evidence="2" id="KW-0472">Membrane</keyword>
<dbReference type="PANTHER" id="PTHR10046">
    <property type="entry name" value="ATP DEPENDENT LON PROTEASE FAMILY MEMBER"/>
    <property type="match status" value="1"/>
</dbReference>
<reference evidence="4" key="1">
    <citation type="journal article" date="2020" name="mSystems">
        <title>Genome- and Community-Level Interaction Insights into Carbon Utilization and Element Cycling Functions of Hydrothermarchaeota in Hydrothermal Sediment.</title>
        <authorList>
            <person name="Zhou Z."/>
            <person name="Liu Y."/>
            <person name="Xu W."/>
            <person name="Pan J."/>
            <person name="Luo Z.H."/>
            <person name="Li M."/>
        </authorList>
    </citation>
    <scope>NUCLEOTIDE SEQUENCE [LARGE SCALE GENOMIC DNA]</scope>
    <source>
        <strain evidence="4">SpSt-16</strain>
    </source>
</reference>
<dbReference type="GO" id="GO:0006508">
    <property type="term" value="P:proteolysis"/>
    <property type="evidence" value="ECO:0007669"/>
    <property type="project" value="InterPro"/>
</dbReference>
<dbReference type="GO" id="GO:0004176">
    <property type="term" value="F:ATP-dependent peptidase activity"/>
    <property type="evidence" value="ECO:0007669"/>
    <property type="project" value="InterPro"/>
</dbReference>
<dbReference type="GO" id="GO:0005524">
    <property type="term" value="F:ATP binding"/>
    <property type="evidence" value="ECO:0007669"/>
    <property type="project" value="InterPro"/>
</dbReference>
<evidence type="ECO:0000256" key="2">
    <source>
        <dbReference type="SAM" id="Phobius"/>
    </source>
</evidence>
<evidence type="ECO:0000256" key="1">
    <source>
        <dbReference type="ARBA" id="ARBA00004141"/>
    </source>
</evidence>
<organism evidence="4">
    <name type="scientific">Ignisphaera aggregans</name>
    <dbReference type="NCBI Taxonomy" id="334771"/>
    <lineage>
        <taxon>Archaea</taxon>
        <taxon>Thermoproteota</taxon>
        <taxon>Thermoprotei</taxon>
        <taxon>Desulfurococcales</taxon>
        <taxon>Desulfurococcaceae</taxon>
        <taxon>Ignisphaera</taxon>
    </lineage>
</organism>
<dbReference type="SUPFAM" id="SSF54211">
    <property type="entry name" value="Ribosomal protein S5 domain 2-like"/>
    <property type="match status" value="1"/>
</dbReference>
<gene>
    <name evidence="4" type="ORF">ENO77_05210</name>
</gene>
<proteinExistence type="predicted"/>
<keyword evidence="2" id="KW-1133">Transmembrane helix</keyword>
<name>A0A7C2Z9X2_9CREN</name>
<comment type="subcellular location">
    <subcellularLocation>
        <location evidence="1">Membrane</location>
        <topology evidence="1">Multi-pass membrane protein</topology>
    </subcellularLocation>
</comment>
<dbReference type="PRINTS" id="PR00830">
    <property type="entry name" value="ENDOLAPTASE"/>
</dbReference>
<dbReference type="Pfam" id="PF05362">
    <property type="entry name" value="Lon_C"/>
    <property type="match status" value="1"/>
</dbReference>
<dbReference type="InterPro" id="IPR020568">
    <property type="entry name" value="Ribosomal_Su5_D2-typ_SF"/>
</dbReference>
<dbReference type="GO" id="GO:0030163">
    <property type="term" value="P:protein catabolic process"/>
    <property type="evidence" value="ECO:0007669"/>
    <property type="project" value="InterPro"/>
</dbReference>
<dbReference type="EMBL" id="DSGT01000014">
    <property type="protein sequence ID" value="HEW53535.1"/>
    <property type="molecule type" value="Genomic_DNA"/>
</dbReference>
<evidence type="ECO:0000259" key="3">
    <source>
        <dbReference type="Pfam" id="PF05362"/>
    </source>
</evidence>
<evidence type="ECO:0000313" key="4">
    <source>
        <dbReference type="EMBL" id="HEW53535.1"/>
    </source>
</evidence>
<keyword evidence="2" id="KW-0812">Transmembrane</keyword>